<evidence type="ECO:0000313" key="2">
    <source>
        <dbReference type="Proteomes" id="UP000314294"/>
    </source>
</evidence>
<reference evidence="1 2" key="1">
    <citation type="submission" date="2019-03" db="EMBL/GenBank/DDBJ databases">
        <title>First draft genome of Liparis tanakae, snailfish: a comprehensive survey of snailfish specific genes.</title>
        <authorList>
            <person name="Kim W."/>
            <person name="Song I."/>
            <person name="Jeong J.-H."/>
            <person name="Kim D."/>
            <person name="Kim S."/>
            <person name="Ryu S."/>
            <person name="Song J.Y."/>
            <person name="Lee S.K."/>
        </authorList>
    </citation>
    <scope>NUCLEOTIDE SEQUENCE [LARGE SCALE GENOMIC DNA]</scope>
    <source>
        <tissue evidence="1">Muscle</tissue>
    </source>
</reference>
<keyword evidence="2" id="KW-1185">Reference proteome</keyword>
<gene>
    <name evidence="1" type="ORF">EYF80_033201</name>
</gene>
<accession>A0A4Z2GSS1</accession>
<dbReference type="EMBL" id="SRLO01000425">
    <property type="protein sequence ID" value="TNN56556.1"/>
    <property type="molecule type" value="Genomic_DNA"/>
</dbReference>
<comment type="caution">
    <text evidence="1">The sequence shown here is derived from an EMBL/GenBank/DDBJ whole genome shotgun (WGS) entry which is preliminary data.</text>
</comment>
<name>A0A4Z2GSS1_9TELE</name>
<organism evidence="1 2">
    <name type="scientific">Liparis tanakae</name>
    <name type="common">Tanaka's snailfish</name>
    <dbReference type="NCBI Taxonomy" id="230148"/>
    <lineage>
        <taxon>Eukaryota</taxon>
        <taxon>Metazoa</taxon>
        <taxon>Chordata</taxon>
        <taxon>Craniata</taxon>
        <taxon>Vertebrata</taxon>
        <taxon>Euteleostomi</taxon>
        <taxon>Actinopterygii</taxon>
        <taxon>Neopterygii</taxon>
        <taxon>Teleostei</taxon>
        <taxon>Neoteleostei</taxon>
        <taxon>Acanthomorphata</taxon>
        <taxon>Eupercaria</taxon>
        <taxon>Perciformes</taxon>
        <taxon>Cottioidei</taxon>
        <taxon>Cottales</taxon>
        <taxon>Liparidae</taxon>
        <taxon>Liparis</taxon>
    </lineage>
</organism>
<proteinExistence type="predicted"/>
<protein>
    <submittedName>
        <fullName evidence="1">Uncharacterized protein</fullName>
    </submittedName>
</protein>
<sequence>MHWESCDMIHGTTEIHSRRTRRIRSSYTTQAVGGEIIGQWKQRGEAASVPNQTLRHNSINPPCALSEALVVSSTPPLLSNDCSQHNLSNTASAETEHSLLGGQRERETMALRLSRKRGQKSLKSGRSIFFRLSLVLASTLTYNWVTGTRVLGMRENMEPT</sequence>
<evidence type="ECO:0000313" key="1">
    <source>
        <dbReference type="EMBL" id="TNN56556.1"/>
    </source>
</evidence>
<dbReference type="Proteomes" id="UP000314294">
    <property type="component" value="Unassembled WGS sequence"/>
</dbReference>
<dbReference type="AlphaFoldDB" id="A0A4Z2GSS1"/>